<gene>
    <name evidence="2" type="ORF">NHN17_19420</name>
</gene>
<feature type="transmembrane region" description="Helical" evidence="1">
    <location>
        <begin position="281"/>
        <end position="306"/>
    </location>
</feature>
<feature type="transmembrane region" description="Helical" evidence="1">
    <location>
        <begin position="223"/>
        <end position="245"/>
    </location>
</feature>
<dbReference type="Pfam" id="PF05940">
    <property type="entry name" value="NnrS"/>
    <property type="match status" value="1"/>
</dbReference>
<proteinExistence type="predicted"/>
<evidence type="ECO:0000256" key="1">
    <source>
        <dbReference type="SAM" id="Phobius"/>
    </source>
</evidence>
<feature type="transmembrane region" description="Helical" evidence="1">
    <location>
        <begin position="32"/>
        <end position="53"/>
    </location>
</feature>
<comment type="caution">
    <text evidence="2">The sequence shown here is derived from an EMBL/GenBank/DDBJ whole genome shotgun (WGS) entry which is preliminary data.</text>
</comment>
<feature type="transmembrane region" description="Helical" evidence="1">
    <location>
        <begin position="347"/>
        <end position="368"/>
    </location>
</feature>
<keyword evidence="1" id="KW-1133">Transmembrane helix</keyword>
<keyword evidence="3" id="KW-1185">Reference proteome</keyword>
<dbReference type="InterPro" id="IPR010266">
    <property type="entry name" value="NnrS"/>
</dbReference>
<feature type="transmembrane region" description="Helical" evidence="1">
    <location>
        <begin position="102"/>
        <end position="119"/>
    </location>
</feature>
<feature type="transmembrane region" description="Helical" evidence="1">
    <location>
        <begin position="188"/>
        <end position="211"/>
    </location>
</feature>
<evidence type="ECO:0000313" key="2">
    <source>
        <dbReference type="EMBL" id="MCQ1060216.1"/>
    </source>
</evidence>
<keyword evidence="1" id="KW-0472">Membrane</keyword>
<sequence length="409" mass="45421">MFKVGNETMMQILDSEKEQKILPLFRLAFRPFFLAASMLSVISMLLWGLFWAGNVSLASYMYSNPVWWHSHEMLFGFTGAIIIGFLLTAVQNWTGNPGVRGWKLAAIFAFWLVARLGMFTSTPNVIWMVVDLIWMPLAAGLLAHPIIIRRQWNNLFFAPLILVMTVLNALFHLIALGMSDMPLSTVSFATVMVISVIVLVVGGRVIPFFTWRGTQTEQITRITWLELGALVPSWLLLINVLLPIPNTISEVTLPALLAVTGGMHLIRFMRWRSLSTLRVPLLWSLHFAYLAMVIGLLLFAIHYSFGSVNYSIALHTLTVGGIGCMILAMIARVSLGHTGRPLQIKPIIVVAFIALMLATLARTLLIALQPALTIQAYVISAGLWALAFAIFTAVYFPILSKARVDGRPG</sequence>
<protein>
    <submittedName>
        <fullName evidence="2">NnrS family protein</fullName>
    </submittedName>
</protein>
<name>A0ABT1N652_9GAMM</name>
<feature type="transmembrane region" description="Helical" evidence="1">
    <location>
        <begin position="155"/>
        <end position="176"/>
    </location>
</feature>
<accession>A0ABT1N652</accession>
<keyword evidence="1" id="KW-0812">Transmembrane</keyword>
<organism evidence="2 3">
    <name type="scientific">Photobacterium pectinilyticum</name>
    <dbReference type="NCBI Taxonomy" id="2906793"/>
    <lineage>
        <taxon>Bacteria</taxon>
        <taxon>Pseudomonadati</taxon>
        <taxon>Pseudomonadota</taxon>
        <taxon>Gammaproteobacteria</taxon>
        <taxon>Vibrionales</taxon>
        <taxon>Vibrionaceae</taxon>
        <taxon>Photobacterium</taxon>
    </lineage>
</organism>
<dbReference type="EMBL" id="JANEYT010000061">
    <property type="protein sequence ID" value="MCQ1060216.1"/>
    <property type="molecule type" value="Genomic_DNA"/>
</dbReference>
<dbReference type="Proteomes" id="UP001524460">
    <property type="component" value="Unassembled WGS sequence"/>
</dbReference>
<reference evidence="2 3" key="1">
    <citation type="submission" date="2022-07" db="EMBL/GenBank/DDBJ databases">
        <title>Photobacterium pectinilyticum sp. nov., a marine bacterium isolated from surface seawater of Qingdao offshore.</title>
        <authorList>
            <person name="Wang X."/>
        </authorList>
    </citation>
    <scope>NUCLEOTIDE SEQUENCE [LARGE SCALE GENOMIC DNA]</scope>
    <source>
        <strain evidence="2 3">ZSDE20</strain>
    </source>
</reference>
<feature type="transmembrane region" description="Helical" evidence="1">
    <location>
        <begin position="312"/>
        <end position="335"/>
    </location>
</feature>
<feature type="transmembrane region" description="Helical" evidence="1">
    <location>
        <begin position="125"/>
        <end position="143"/>
    </location>
</feature>
<evidence type="ECO:0000313" key="3">
    <source>
        <dbReference type="Proteomes" id="UP001524460"/>
    </source>
</evidence>
<feature type="transmembrane region" description="Helical" evidence="1">
    <location>
        <begin position="73"/>
        <end position="90"/>
    </location>
</feature>
<dbReference type="RefSeq" id="WP_255044296.1">
    <property type="nucleotide sequence ID" value="NZ_JANEYT010000061.1"/>
</dbReference>
<feature type="transmembrane region" description="Helical" evidence="1">
    <location>
        <begin position="251"/>
        <end position="269"/>
    </location>
</feature>
<feature type="transmembrane region" description="Helical" evidence="1">
    <location>
        <begin position="374"/>
        <end position="398"/>
    </location>
</feature>